<reference evidence="3 4" key="1">
    <citation type="submission" date="2019-02" db="EMBL/GenBank/DDBJ databases">
        <title>Genomic Encyclopedia of Type Strains, Phase IV (KMG-IV): sequencing the most valuable type-strain genomes for metagenomic binning, comparative biology and taxonomic classification.</title>
        <authorList>
            <person name="Goeker M."/>
        </authorList>
    </citation>
    <scope>NUCLEOTIDE SEQUENCE [LARGE SCALE GENOMIC DNA]</scope>
    <source>
        <strain evidence="3 4">DSM 29486</strain>
    </source>
</reference>
<keyword evidence="1" id="KW-1133">Transmembrane helix</keyword>
<keyword evidence="1" id="KW-0812">Transmembrane</keyword>
<feature type="transmembrane region" description="Helical" evidence="1">
    <location>
        <begin position="137"/>
        <end position="154"/>
    </location>
</feature>
<dbReference type="GO" id="GO:0016747">
    <property type="term" value="F:acyltransferase activity, transferring groups other than amino-acyl groups"/>
    <property type="evidence" value="ECO:0007669"/>
    <property type="project" value="InterPro"/>
</dbReference>
<protein>
    <submittedName>
        <fullName evidence="3">Peptidoglycan/LPS O-acetylase OafA/YrhL</fullName>
    </submittedName>
</protein>
<comment type="caution">
    <text evidence="3">The sequence shown here is derived from an EMBL/GenBank/DDBJ whole genome shotgun (WGS) entry which is preliminary data.</text>
</comment>
<evidence type="ECO:0000259" key="2">
    <source>
        <dbReference type="Pfam" id="PF01757"/>
    </source>
</evidence>
<gene>
    <name evidence="3" type="ORF">EV209_2987</name>
</gene>
<name>A0A4Q7P219_9FIRM</name>
<accession>A0A4Q7P219</accession>
<evidence type="ECO:0000313" key="3">
    <source>
        <dbReference type="EMBL" id="RZS92692.1"/>
    </source>
</evidence>
<keyword evidence="1" id="KW-0472">Membrane</keyword>
<sequence length="374" mass="43622">MPKSKYNPEIDFWKLVFAVAIFLFHSSKFITSSGWSLFNRGYLAVEFFFIVSGYFLAMTIREKEDDAAQNSCWVYLLHKIKAFYLYYFCAFIISFTVRQWILSADVITVIKNFLLSWNEIFLLKMGGITSGRYYNGPTWYISAMLIAMAVLYPLAKKWKTYFLNIGALLISICGYALISQYSNSLNVAEEWQGIIYLGVIRAVAGVSLGIFCNECCEQIKRKGLRTTALGKSIFLVLEIVLIISLFGIMNFTEYLNLNRYFDYVSLFLFFIFTVILFSGLTGIKEKLKKPGIFKMFSRFSLLLYLNHRIVVYYLNYITTDMEAEWSYRHYMFYYVIGTLLMIFCCWGLSRIVRFVGVKFGSKIKSKMFKESLRN</sequence>
<feature type="transmembrane region" description="Helical" evidence="1">
    <location>
        <begin position="193"/>
        <end position="212"/>
    </location>
</feature>
<feature type="transmembrane region" description="Helical" evidence="1">
    <location>
        <begin position="12"/>
        <end position="30"/>
    </location>
</feature>
<keyword evidence="4" id="KW-1185">Reference proteome</keyword>
<feature type="transmembrane region" description="Helical" evidence="1">
    <location>
        <begin position="330"/>
        <end position="352"/>
    </location>
</feature>
<dbReference type="InterPro" id="IPR002656">
    <property type="entry name" value="Acyl_transf_3_dom"/>
</dbReference>
<organism evidence="3 4">
    <name type="scientific">Cuneatibacter caecimuris</name>
    <dbReference type="NCBI Taxonomy" id="1796618"/>
    <lineage>
        <taxon>Bacteria</taxon>
        <taxon>Bacillati</taxon>
        <taxon>Bacillota</taxon>
        <taxon>Clostridia</taxon>
        <taxon>Lachnospirales</taxon>
        <taxon>Lachnospiraceae</taxon>
        <taxon>Cuneatibacter</taxon>
    </lineage>
</organism>
<dbReference type="EMBL" id="SGXF01000008">
    <property type="protein sequence ID" value="RZS92692.1"/>
    <property type="molecule type" value="Genomic_DNA"/>
</dbReference>
<feature type="transmembrane region" description="Helical" evidence="1">
    <location>
        <begin position="295"/>
        <end position="318"/>
    </location>
</feature>
<feature type="transmembrane region" description="Helical" evidence="1">
    <location>
        <begin position="42"/>
        <end position="61"/>
    </location>
</feature>
<dbReference type="Pfam" id="PF01757">
    <property type="entry name" value="Acyl_transf_3"/>
    <property type="match status" value="1"/>
</dbReference>
<feature type="transmembrane region" description="Helical" evidence="1">
    <location>
        <begin position="161"/>
        <end position="181"/>
    </location>
</feature>
<dbReference type="AlphaFoldDB" id="A0A4Q7P219"/>
<feature type="transmembrane region" description="Helical" evidence="1">
    <location>
        <begin position="233"/>
        <end position="251"/>
    </location>
</feature>
<proteinExistence type="predicted"/>
<feature type="transmembrane region" description="Helical" evidence="1">
    <location>
        <begin position="82"/>
        <end position="101"/>
    </location>
</feature>
<evidence type="ECO:0000313" key="4">
    <source>
        <dbReference type="Proteomes" id="UP000292927"/>
    </source>
</evidence>
<feature type="transmembrane region" description="Helical" evidence="1">
    <location>
        <begin position="263"/>
        <end position="283"/>
    </location>
</feature>
<evidence type="ECO:0000256" key="1">
    <source>
        <dbReference type="SAM" id="Phobius"/>
    </source>
</evidence>
<dbReference type="Proteomes" id="UP000292927">
    <property type="component" value="Unassembled WGS sequence"/>
</dbReference>
<feature type="domain" description="Acyltransferase 3" evidence="2">
    <location>
        <begin position="8"/>
        <end position="349"/>
    </location>
</feature>